<dbReference type="KEGG" id="egr:104422820"/>
<dbReference type="InParanoid" id="A0A059AGR0"/>
<sequence>MDPTERRSYSDLPPDVLSVIGNRLDTRMEVLGFRSVCSSFRSAIPAPPRREASRFPLQIEPGLFLRESTVYALETPNGAAGSGRTRWLLMLEESSEPGRMRIRSLYSQRRIMHMLPNFPKVLDSRQSRMVEICRQYTLDGTTRDPSEGVQKAVMHPDGVGSDLDQCSVYFIEGGELGCWKYRDENWSNLEVDGSDIDEYDDIVVYDGKVWVVDSVGQIGQILQLHTSFRLQSFSLPIYDIGRRFDCFYCFSCFSRHLVVSGGDLYIVCRYTSDGTCSRGSPEKTSHYEVFRLDQRHARWDEVRSLGDSAFFLCNRRCSFAVPASELDGHGEGNCIYRAERNCNNFEVFNLVNRSLEWPAYSDFRVGLLLRATGMRFGM</sequence>
<dbReference type="AlphaFoldDB" id="A0A059AGR0"/>
<dbReference type="InterPro" id="IPR051304">
    <property type="entry name" value="SCF_F-box_domain"/>
</dbReference>
<reference evidence="2" key="1">
    <citation type="submission" date="2013-07" db="EMBL/GenBank/DDBJ databases">
        <title>The genome of Eucalyptus grandis.</title>
        <authorList>
            <person name="Schmutz J."/>
            <person name="Hayes R."/>
            <person name="Myburg A."/>
            <person name="Tuskan G."/>
            <person name="Grattapaglia D."/>
            <person name="Rokhsar D.S."/>
        </authorList>
    </citation>
    <scope>NUCLEOTIDE SEQUENCE</scope>
    <source>
        <tissue evidence="2">Leaf extractions</tissue>
    </source>
</reference>
<dbReference type="Pfam" id="PF03478">
    <property type="entry name" value="Beta-prop_KIB1-4"/>
    <property type="match status" value="1"/>
</dbReference>
<dbReference type="OrthoDB" id="784120at2759"/>
<evidence type="ECO:0000313" key="2">
    <source>
        <dbReference type="EMBL" id="KCW53247.1"/>
    </source>
</evidence>
<dbReference type="eggNOG" id="ENOG502QW71">
    <property type="taxonomic scope" value="Eukaryota"/>
</dbReference>
<dbReference type="PANTHER" id="PTHR47123">
    <property type="entry name" value="F-BOX PROTEIN SKIP23"/>
    <property type="match status" value="1"/>
</dbReference>
<dbReference type="FunCoup" id="A0A059AGR0">
    <property type="interactions" value="2"/>
</dbReference>
<dbReference type="PANTHER" id="PTHR47123:SF6">
    <property type="entry name" value="F-BOX PROTEIN SKIP23-LIKE ISOFORM X1"/>
    <property type="match status" value="1"/>
</dbReference>
<dbReference type="GO" id="GO:0016567">
    <property type="term" value="P:protein ubiquitination"/>
    <property type="evidence" value="ECO:0000318"/>
    <property type="project" value="GO_Central"/>
</dbReference>
<organism evidence="2">
    <name type="scientific">Eucalyptus grandis</name>
    <name type="common">Flooded gum</name>
    <dbReference type="NCBI Taxonomy" id="71139"/>
    <lineage>
        <taxon>Eukaryota</taxon>
        <taxon>Viridiplantae</taxon>
        <taxon>Streptophyta</taxon>
        <taxon>Embryophyta</taxon>
        <taxon>Tracheophyta</taxon>
        <taxon>Spermatophyta</taxon>
        <taxon>Magnoliopsida</taxon>
        <taxon>eudicotyledons</taxon>
        <taxon>Gunneridae</taxon>
        <taxon>Pentapetalae</taxon>
        <taxon>rosids</taxon>
        <taxon>malvids</taxon>
        <taxon>Myrtales</taxon>
        <taxon>Myrtaceae</taxon>
        <taxon>Myrtoideae</taxon>
        <taxon>Eucalypteae</taxon>
        <taxon>Eucalyptus</taxon>
    </lineage>
</organism>
<protein>
    <recommendedName>
        <fullName evidence="1">KIB1-4 beta-propeller domain-containing protein</fullName>
    </recommendedName>
</protein>
<proteinExistence type="predicted"/>
<gene>
    <name evidence="2" type="ORF">EUGRSUZ_J02515</name>
</gene>
<feature type="domain" description="KIB1-4 beta-propeller" evidence="1">
    <location>
        <begin position="67"/>
        <end position="349"/>
    </location>
</feature>
<dbReference type="EMBL" id="KK198762">
    <property type="protein sequence ID" value="KCW53247.1"/>
    <property type="molecule type" value="Genomic_DNA"/>
</dbReference>
<accession>A0A059AGR0</accession>
<dbReference type="InterPro" id="IPR005174">
    <property type="entry name" value="KIB1-4_b-propeller"/>
</dbReference>
<name>A0A059AGR0_EUCGR</name>
<dbReference type="Gramene" id="KCW53247">
    <property type="protein sequence ID" value="KCW53247"/>
    <property type="gene ID" value="EUGRSUZ_J02515"/>
</dbReference>
<evidence type="ECO:0000259" key="1">
    <source>
        <dbReference type="Pfam" id="PF03478"/>
    </source>
</evidence>